<keyword evidence="1" id="KW-0472">Membrane</keyword>
<dbReference type="WBParaSite" id="SSTP_0001267100.1">
    <property type="protein sequence ID" value="SSTP_0001267100.1"/>
    <property type="gene ID" value="SSTP_0001267100"/>
</dbReference>
<keyword evidence="2" id="KW-1185">Reference proteome</keyword>
<keyword evidence="1" id="KW-1133">Transmembrane helix</keyword>
<protein>
    <submittedName>
        <fullName evidence="3 4">Uncharacterized protein</fullName>
    </submittedName>
</protein>
<evidence type="ECO:0000313" key="3">
    <source>
        <dbReference type="WBParaSite" id="SSTP_0001267100.1"/>
    </source>
</evidence>
<dbReference type="Proteomes" id="UP000035681">
    <property type="component" value="Unplaced"/>
</dbReference>
<reference evidence="3" key="1">
    <citation type="submission" date="2015-08" db="UniProtKB">
        <authorList>
            <consortium name="WormBaseParasite"/>
        </authorList>
    </citation>
    <scope>IDENTIFICATION</scope>
</reference>
<keyword evidence="1" id="KW-0812">Transmembrane</keyword>
<feature type="transmembrane region" description="Helical" evidence="1">
    <location>
        <begin position="5"/>
        <end position="24"/>
    </location>
</feature>
<name>A0A0K0ET94_STRER</name>
<dbReference type="AlphaFoldDB" id="A0A0K0ET94"/>
<dbReference type="WBParaSite" id="TCONS_00002094.p1">
    <property type="protein sequence ID" value="TCONS_00002094.p1"/>
    <property type="gene ID" value="XLOC_001995"/>
</dbReference>
<evidence type="ECO:0000313" key="2">
    <source>
        <dbReference type="Proteomes" id="UP000035681"/>
    </source>
</evidence>
<feature type="transmembrane region" description="Helical" evidence="1">
    <location>
        <begin position="71"/>
        <end position="97"/>
    </location>
</feature>
<accession>A0A0K0ET94</accession>
<proteinExistence type="predicted"/>
<evidence type="ECO:0000256" key="1">
    <source>
        <dbReference type="SAM" id="Phobius"/>
    </source>
</evidence>
<evidence type="ECO:0000313" key="4">
    <source>
        <dbReference type="WBParaSite" id="TCONS_00002094.p1"/>
    </source>
</evidence>
<organism evidence="3">
    <name type="scientific">Strongyloides stercoralis</name>
    <name type="common">Threadworm</name>
    <dbReference type="NCBI Taxonomy" id="6248"/>
    <lineage>
        <taxon>Eukaryota</taxon>
        <taxon>Metazoa</taxon>
        <taxon>Ecdysozoa</taxon>
        <taxon>Nematoda</taxon>
        <taxon>Chromadorea</taxon>
        <taxon>Rhabditida</taxon>
        <taxon>Tylenchina</taxon>
        <taxon>Panagrolaimomorpha</taxon>
        <taxon>Strongyloidoidea</taxon>
        <taxon>Strongyloididae</taxon>
        <taxon>Strongyloides</taxon>
    </lineage>
</organism>
<sequence length="100" mass="11274">MVLKFCYFFCFIICDFALFCLGNNEAHNIADLKNNITAKTDINDQSKIIGDHKNKLKSVLEHRTGHGVPQVLFGSLAGFLCACVLTIAIIFGIWYAYKRK</sequence>